<feature type="domain" description="HicB-like antitoxin of toxin-antitoxin system" evidence="1">
    <location>
        <begin position="11"/>
        <end position="68"/>
    </location>
</feature>
<organism evidence="2 3">
    <name type="scientific">Candidatus Nomurabacteria bacterium GW2011_GWA2_40_9</name>
    <dbReference type="NCBI Taxonomy" id="1618734"/>
    <lineage>
        <taxon>Bacteria</taxon>
        <taxon>Candidatus Nomuraibacteriota</taxon>
    </lineage>
</organism>
<proteinExistence type="predicted"/>
<evidence type="ECO:0000313" key="2">
    <source>
        <dbReference type="EMBL" id="KKR79610.1"/>
    </source>
</evidence>
<dbReference type="Proteomes" id="UP000034749">
    <property type="component" value="Unassembled WGS sequence"/>
</dbReference>
<dbReference type="Pfam" id="PF15919">
    <property type="entry name" value="HicB_lk_antitox"/>
    <property type="match status" value="1"/>
</dbReference>
<dbReference type="PANTHER" id="PTHR34504:SF2">
    <property type="entry name" value="UPF0150 PROTEIN SSL0259"/>
    <property type="match status" value="1"/>
</dbReference>
<dbReference type="AlphaFoldDB" id="A0A0G0W5Y0"/>
<dbReference type="SUPFAM" id="SSF143100">
    <property type="entry name" value="TTHA1013/TTHA0281-like"/>
    <property type="match status" value="1"/>
</dbReference>
<evidence type="ECO:0000313" key="3">
    <source>
        <dbReference type="Proteomes" id="UP000034749"/>
    </source>
</evidence>
<name>A0A0G0W5Y0_9BACT</name>
<dbReference type="EMBL" id="LBZW01000005">
    <property type="protein sequence ID" value="KKR79610.1"/>
    <property type="molecule type" value="Genomic_DNA"/>
</dbReference>
<dbReference type="InterPro" id="IPR035069">
    <property type="entry name" value="TTHA1013/TTHA0281-like"/>
</dbReference>
<comment type="caution">
    <text evidence="2">The sequence shown here is derived from an EMBL/GenBank/DDBJ whole genome shotgun (WGS) entry which is preliminary data.</text>
</comment>
<evidence type="ECO:0000259" key="1">
    <source>
        <dbReference type="Pfam" id="PF15919"/>
    </source>
</evidence>
<dbReference type="PANTHER" id="PTHR34504">
    <property type="entry name" value="ANTITOXIN HICB"/>
    <property type="match status" value="1"/>
</dbReference>
<dbReference type="Gene3D" id="3.30.160.250">
    <property type="match status" value="1"/>
</dbReference>
<sequence>MKKMSTKLISVVYEPSEEGGYVAYAPSLPGCNTQGDSLEEAERNITEAIELYLEELSEVGDIQPQKASPLIGAVLVYA</sequence>
<dbReference type="InterPro" id="IPR031807">
    <property type="entry name" value="HicB-like"/>
</dbReference>
<accession>A0A0G0W5Y0</accession>
<gene>
    <name evidence="2" type="ORF">UU24_C0005G0028</name>
</gene>
<reference evidence="2 3" key="1">
    <citation type="journal article" date="2015" name="Nature">
        <title>rRNA introns, odd ribosomes, and small enigmatic genomes across a large radiation of phyla.</title>
        <authorList>
            <person name="Brown C.T."/>
            <person name="Hug L.A."/>
            <person name="Thomas B.C."/>
            <person name="Sharon I."/>
            <person name="Castelle C.J."/>
            <person name="Singh A."/>
            <person name="Wilkins M.J."/>
            <person name="Williams K.H."/>
            <person name="Banfield J.F."/>
        </authorList>
    </citation>
    <scope>NUCLEOTIDE SEQUENCE [LARGE SCALE GENOMIC DNA]</scope>
</reference>
<protein>
    <recommendedName>
        <fullName evidence="1">HicB-like antitoxin of toxin-antitoxin system domain-containing protein</fullName>
    </recommendedName>
</protein>
<dbReference type="InterPro" id="IPR051404">
    <property type="entry name" value="TA_system_antitoxin"/>
</dbReference>